<dbReference type="EMBL" id="JAACXV010013461">
    <property type="protein sequence ID" value="KAF7273377.1"/>
    <property type="molecule type" value="Genomic_DNA"/>
</dbReference>
<keyword evidence="3" id="KW-1185">Reference proteome</keyword>
<organism evidence="2 3">
    <name type="scientific">Rhynchophorus ferrugineus</name>
    <name type="common">Red palm weevil</name>
    <name type="synonym">Curculio ferrugineus</name>
    <dbReference type="NCBI Taxonomy" id="354439"/>
    <lineage>
        <taxon>Eukaryota</taxon>
        <taxon>Metazoa</taxon>
        <taxon>Ecdysozoa</taxon>
        <taxon>Arthropoda</taxon>
        <taxon>Hexapoda</taxon>
        <taxon>Insecta</taxon>
        <taxon>Pterygota</taxon>
        <taxon>Neoptera</taxon>
        <taxon>Endopterygota</taxon>
        <taxon>Coleoptera</taxon>
        <taxon>Polyphaga</taxon>
        <taxon>Cucujiformia</taxon>
        <taxon>Curculionidae</taxon>
        <taxon>Dryophthorinae</taxon>
        <taxon>Rhynchophorus</taxon>
    </lineage>
</organism>
<evidence type="ECO:0000313" key="3">
    <source>
        <dbReference type="Proteomes" id="UP000625711"/>
    </source>
</evidence>
<name>A0A834I2I8_RHYFE</name>
<dbReference type="AlphaFoldDB" id="A0A834I2I8"/>
<comment type="caution">
    <text evidence="2">The sequence shown here is derived from an EMBL/GenBank/DDBJ whole genome shotgun (WGS) entry which is preliminary data.</text>
</comment>
<evidence type="ECO:0000256" key="1">
    <source>
        <dbReference type="SAM" id="MobiDB-lite"/>
    </source>
</evidence>
<evidence type="ECO:0000313" key="2">
    <source>
        <dbReference type="EMBL" id="KAF7273377.1"/>
    </source>
</evidence>
<dbReference type="Proteomes" id="UP000625711">
    <property type="component" value="Unassembled WGS sequence"/>
</dbReference>
<accession>A0A834I2I8</accession>
<feature type="region of interest" description="Disordered" evidence="1">
    <location>
        <begin position="1"/>
        <end position="38"/>
    </location>
</feature>
<sequence>MMWRPGACSVNAPKGAKIKEQSAVNQKRGASPTAASGRIGVGLTAPTTGLRDRVHSLAAVRDPQTITPHLTSALIYYATRIFLETFGR</sequence>
<protein>
    <submittedName>
        <fullName evidence="2">Uncharacterized protein</fullName>
    </submittedName>
</protein>
<gene>
    <name evidence="2" type="ORF">GWI33_013912</name>
</gene>
<reference evidence="2" key="1">
    <citation type="submission" date="2020-08" db="EMBL/GenBank/DDBJ databases">
        <title>Genome sequencing and assembly of the red palm weevil Rhynchophorus ferrugineus.</title>
        <authorList>
            <person name="Dias G.B."/>
            <person name="Bergman C.M."/>
            <person name="Manee M."/>
        </authorList>
    </citation>
    <scope>NUCLEOTIDE SEQUENCE</scope>
    <source>
        <strain evidence="2">AA-2017</strain>
        <tissue evidence="2">Whole larva</tissue>
    </source>
</reference>
<proteinExistence type="predicted"/>